<dbReference type="GO" id="GO:0006465">
    <property type="term" value="P:signal peptide processing"/>
    <property type="evidence" value="ECO:0007669"/>
    <property type="project" value="InterPro"/>
</dbReference>
<dbReference type="NCBIfam" id="TIGR02227">
    <property type="entry name" value="sigpep_I_bact"/>
    <property type="match status" value="1"/>
</dbReference>
<feature type="transmembrane region" description="Helical" evidence="3">
    <location>
        <begin position="62"/>
        <end position="79"/>
    </location>
</feature>
<evidence type="ECO:0000259" key="4">
    <source>
        <dbReference type="Pfam" id="PF10502"/>
    </source>
</evidence>
<keyword evidence="3" id="KW-0645">Protease</keyword>
<gene>
    <name evidence="5" type="primary">lepB</name>
    <name evidence="5" type="ORF">KC729_00985</name>
</gene>
<dbReference type="GO" id="GO:0016020">
    <property type="term" value="C:membrane"/>
    <property type="evidence" value="ECO:0007669"/>
    <property type="project" value="UniProtKB-SubCell"/>
</dbReference>
<feature type="active site" evidence="2">
    <location>
        <position position="131"/>
    </location>
</feature>
<organism evidence="5 6">
    <name type="scientific">Eiseniibacteriota bacterium</name>
    <dbReference type="NCBI Taxonomy" id="2212470"/>
    <lineage>
        <taxon>Bacteria</taxon>
        <taxon>Candidatus Eiseniibacteriota</taxon>
    </lineage>
</organism>
<keyword evidence="3 5" id="KW-0378">Hydrolase</keyword>
<keyword evidence="3" id="KW-0472">Membrane</keyword>
<accession>A0A956LWF5</accession>
<dbReference type="PANTHER" id="PTHR43390">
    <property type="entry name" value="SIGNAL PEPTIDASE I"/>
    <property type="match status" value="1"/>
</dbReference>
<dbReference type="InterPro" id="IPR036286">
    <property type="entry name" value="LexA/Signal_pep-like_sf"/>
</dbReference>
<sequence>MEIATGKLRQPTPWLAVVLSVLLIGLGHYYANRKARGVILWAVYIMGIYLLLGITGGKAPTGLFLLGWLYGLAVFLDAFRAARSSAPYRVSRWQTGPAYGLVVLLAFALHLCCFLWIRATSVQAFRIPTASMEPTILPGDSILVDKRAYGRGLLGKKRMTPHLPERGSLIVYEAPAGDLYLKRCVAVAGDTIEIHDKQVFLNGAVLSEPYVQHLDESRHPGRRDEMESVIVPEGHIFEMGDNRDFSFDARFSGPTPAKNVIGTVSKVYFSTDSETHRVRWERIGLVPS</sequence>
<comment type="caution">
    <text evidence="3">Lacks conserved residue(s) required for the propagation of feature annotation.</text>
</comment>
<comment type="similarity">
    <text evidence="1 3">Belongs to the peptidase S26 family.</text>
</comment>
<reference evidence="5" key="2">
    <citation type="journal article" date="2021" name="Microbiome">
        <title>Successional dynamics and alternative stable states in a saline activated sludge microbial community over 9 years.</title>
        <authorList>
            <person name="Wang Y."/>
            <person name="Ye J."/>
            <person name="Ju F."/>
            <person name="Liu L."/>
            <person name="Boyd J.A."/>
            <person name="Deng Y."/>
            <person name="Parks D.H."/>
            <person name="Jiang X."/>
            <person name="Yin X."/>
            <person name="Woodcroft B.J."/>
            <person name="Tyson G.W."/>
            <person name="Hugenholtz P."/>
            <person name="Polz M.F."/>
            <person name="Zhang T."/>
        </authorList>
    </citation>
    <scope>NUCLEOTIDE SEQUENCE</scope>
    <source>
        <strain evidence="5">HKST-UBA01</strain>
    </source>
</reference>
<reference evidence="5" key="1">
    <citation type="submission" date="2020-04" db="EMBL/GenBank/DDBJ databases">
        <authorList>
            <person name="Zhang T."/>
        </authorList>
    </citation>
    <scope>NUCLEOTIDE SEQUENCE</scope>
    <source>
        <strain evidence="5">HKST-UBA01</strain>
    </source>
</reference>
<feature type="transmembrane region" description="Helical" evidence="3">
    <location>
        <begin position="99"/>
        <end position="117"/>
    </location>
</feature>
<dbReference type="EC" id="3.4.21.89" evidence="3"/>
<evidence type="ECO:0000256" key="1">
    <source>
        <dbReference type="ARBA" id="ARBA00009370"/>
    </source>
</evidence>
<protein>
    <recommendedName>
        <fullName evidence="3">Signal peptidase I</fullName>
        <ecNumber evidence="3">3.4.21.89</ecNumber>
    </recommendedName>
</protein>
<evidence type="ECO:0000313" key="5">
    <source>
        <dbReference type="EMBL" id="MCA9726227.1"/>
    </source>
</evidence>
<comment type="catalytic activity">
    <reaction evidence="3">
        <text>Cleavage of hydrophobic, N-terminal signal or leader sequences from secreted and periplasmic proteins.</text>
        <dbReference type="EC" id="3.4.21.89"/>
    </reaction>
</comment>
<proteinExistence type="inferred from homology"/>
<dbReference type="PRINTS" id="PR00727">
    <property type="entry name" value="LEADERPTASE"/>
</dbReference>
<feature type="domain" description="Peptidase S26" evidence="4">
    <location>
        <begin position="104"/>
        <end position="268"/>
    </location>
</feature>
<feature type="active site" evidence="2">
    <location>
        <position position="182"/>
    </location>
</feature>
<dbReference type="Proteomes" id="UP000697710">
    <property type="component" value="Unassembled WGS sequence"/>
</dbReference>
<dbReference type="GO" id="GO:0004252">
    <property type="term" value="F:serine-type endopeptidase activity"/>
    <property type="evidence" value="ECO:0007669"/>
    <property type="project" value="InterPro"/>
</dbReference>
<dbReference type="AlphaFoldDB" id="A0A956LWF5"/>
<dbReference type="Gene3D" id="2.10.109.10">
    <property type="entry name" value="Umud Fragment, subunit A"/>
    <property type="match status" value="1"/>
</dbReference>
<dbReference type="SUPFAM" id="SSF51306">
    <property type="entry name" value="LexA/Signal peptidase"/>
    <property type="match status" value="1"/>
</dbReference>
<dbReference type="PANTHER" id="PTHR43390:SF1">
    <property type="entry name" value="CHLOROPLAST PROCESSING PEPTIDASE"/>
    <property type="match status" value="1"/>
</dbReference>
<feature type="transmembrane region" description="Helical" evidence="3">
    <location>
        <begin position="38"/>
        <end position="56"/>
    </location>
</feature>
<dbReference type="InterPro" id="IPR000223">
    <property type="entry name" value="Pept_S26A_signal_pept_1"/>
</dbReference>
<keyword evidence="3" id="KW-0812">Transmembrane</keyword>
<comment type="subcellular location">
    <subcellularLocation>
        <location evidence="3">Membrane</location>
        <topology evidence="3">Single-pass type II membrane protein</topology>
    </subcellularLocation>
</comment>
<evidence type="ECO:0000313" key="6">
    <source>
        <dbReference type="Proteomes" id="UP000697710"/>
    </source>
</evidence>
<dbReference type="GO" id="GO:0009003">
    <property type="term" value="F:signal peptidase activity"/>
    <property type="evidence" value="ECO:0007669"/>
    <property type="project" value="UniProtKB-EC"/>
</dbReference>
<name>A0A956LWF5_UNCEI</name>
<dbReference type="EMBL" id="JAGQHR010000012">
    <property type="protein sequence ID" value="MCA9726227.1"/>
    <property type="molecule type" value="Genomic_DNA"/>
</dbReference>
<keyword evidence="3" id="KW-1133">Transmembrane helix</keyword>
<evidence type="ECO:0000256" key="2">
    <source>
        <dbReference type="PIRSR" id="PIRSR600223-1"/>
    </source>
</evidence>
<dbReference type="Pfam" id="PF10502">
    <property type="entry name" value="Peptidase_S26"/>
    <property type="match status" value="1"/>
</dbReference>
<feature type="transmembrane region" description="Helical" evidence="3">
    <location>
        <begin position="12"/>
        <end position="31"/>
    </location>
</feature>
<comment type="caution">
    <text evidence="5">The sequence shown here is derived from an EMBL/GenBank/DDBJ whole genome shotgun (WGS) entry which is preliminary data.</text>
</comment>
<evidence type="ECO:0000256" key="3">
    <source>
        <dbReference type="RuleBase" id="RU362042"/>
    </source>
</evidence>
<dbReference type="CDD" id="cd06530">
    <property type="entry name" value="S26_SPase_I"/>
    <property type="match status" value="1"/>
</dbReference>
<dbReference type="InterPro" id="IPR019533">
    <property type="entry name" value="Peptidase_S26"/>
</dbReference>